<protein>
    <submittedName>
        <fullName evidence="1">Uncharacterized protein</fullName>
    </submittedName>
</protein>
<dbReference type="AlphaFoldDB" id="A0A9P6C0D6"/>
<comment type="caution">
    <text evidence="1">The sequence shown here is derived from an EMBL/GenBank/DDBJ whole genome shotgun (WGS) entry which is preliminary data.</text>
</comment>
<evidence type="ECO:0000313" key="2">
    <source>
        <dbReference type="Proteomes" id="UP000807342"/>
    </source>
</evidence>
<name>A0A9P6C0D6_9AGAR</name>
<dbReference type="OrthoDB" id="2952413at2759"/>
<dbReference type="EMBL" id="MU151372">
    <property type="protein sequence ID" value="KAF9444490.1"/>
    <property type="molecule type" value="Genomic_DNA"/>
</dbReference>
<sequence>MSSPPTILQPIIELQFAGAALFIFPREYTGIAHDPKATLTRNSFVYNTEDNGDYLFYASPIISPKNPSILNVVISSTKMFNVYTQDVGYTVTIKSLLALRLRALYSRNKKGELSKTSLFAAERALILNTISHLRPLLPIDPTSCGVIGTDTGLLKVFVQLEPIIWIIRLVTTSFEAGFMFYKFYETLQKTAGGRHFRSAVSRSLTPLLYVFYRDGLLMFIPSILSHFLISPGELGYMGSRLILNVRRANTRLIDVSQVSKKTSALRFASPVGQESTRRDDRIY</sequence>
<dbReference type="Proteomes" id="UP000807342">
    <property type="component" value="Unassembled WGS sequence"/>
</dbReference>
<keyword evidence="2" id="KW-1185">Reference proteome</keyword>
<accession>A0A9P6C0D6</accession>
<evidence type="ECO:0000313" key="1">
    <source>
        <dbReference type="EMBL" id="KAF9444490.1"/>
    </source>
</evidence>
<proteinExistence type="predicted"/>
<gene>
    <name evidence="1" type="ORF">P691DRAFT_786647</name>
</gene>
<reference evidence="1" key="1">
    <citation type="submission" date="2020-11" db="EMBL/GenBank/DDBJ databases">
        <authorList>
            <consortium name="DOE Joint Genome Institute"/>
            <person name="Ahrendt S."/>
            <person name="Riley R."/>
            <person name="Andreopoulos W."/>
            <person name="Labutti K."/>
            <person name="Pangilinan J."/>
            <person name="Ruiz-Duenas F.J."/>
            <person name="Barrasa J.M."/>
            <person name="Sanchez-Garcia M."/>
            <person name="Camarero S."/>
            <person name="Miyauchi S."/>
            <person name="Serrano A."/>
            <person name="Linde D."/>
            <person name="Babiker R."/>
            <person name="Drula E."/>
            <person name="Ayuso-Fernandez I."/>
            <person name="Pacheco R."/>
            <person name="Padilla G."/>
            <person name="Ferreira P."/>
            <person name="Barriuso J."/>
            <person name="Kellner H."/>
            <person name="Castanera R."/>
            <person name="Alfaro M."/>
            <person name="Ramirez L."/>
            <person name="Pisabarro A.G."/>
            <person name="Kuo A."/>
            <person name="Tritt A."/>
            <person name="Lipzen A."/>
            <person name="He G."/>
            <person name="Yan M."/>
            <person name="Ng V."/>
            <person name="Cullen D."/>
            <person name="Martin F."/>
            <person name="Rosso M.-N."/>
            <person name="Henrissat B."/>
            <person name="Hibbett D."/>
            <person name="Martinez A.T."/>
            <person name="Grigoriev I.V."/>
        </authorList>
    </citation>
    <scope>NUCLEOTIDE SEQUENCE</scope>
    <source>
        <strain evidence="1">MF-IS2</strain>
    </source>
</reference>
<organism evidence="1 2">
    <name type="scientific">Macrolepiota fuliginosa MF-IS2</name>
    <dbReference type="NCBI Taxonomy" id="1400762"/>
    <lineage>
        <taxon>Eukaryota</taxon>
        <taxon>Fungi</taxon>
        <taxon>Dikarya</taxon>
        <taxon>Basidiomycota</taxon>
        <taxon>Agaricomycotina</taxon>
        <taxon>Agaricomycetes</taxon>
        <taxon>Agaricomycetidae</taxon>
        <taxon>Agaricales</taxon>
        <taxon>Agaricineae</taxon>
        <taxon>Agaricaceae</taxon>
        <taxon>Macrolepiota</taxon>
    </lineage>
</organism>